<dbReference type="PANTHER" id="PTHR11693">
    <property type="entry name" value="ATP SYNTHASE GAMMA CHAIN"/>
    <property type="match status" value="1"/>
</dbReference>
<dbReference type="CDD" id="cd12151">
    <property type="entry name" value="F1-ATPase_gamma"/>
    <property type="match status" value="1"/>
</dbReference>
<keyword evidence="11" id="KW-0066">ATP synthesis</keyword>
<evidence type="ECO:0000256" key="1">
    <source>
        <dbReference type="ARBA" id="ARBA00004637"/>
    </source>
</evidence>
<evidence type="ECO:0000313" key="13">
    <source>
        <dbReference type="EMBL" id="OXA60799.1"/>
    </source>
</evidence>
<dbReference type="AlphaFoldDB" id="A0A226ETE3"/>
<keyword evidence="6" id="KW-0999">Mitochondrion inner membrane</keyword>
<keyword evidence="10" id="KW-0139">CF(1)</keyword>
<protein>
    <recommendedName>
        <fullName evidence="3">ATP synthase subunit gamma, mitochondrial</fullName>
    </recommendedName>
    <alternativeName>
        <fullName evidence="12">F-ATPase gamma subunit</fullName>
    </alternativeName>
</protein>
<evidence type="ECO:0000256" key="7">
    <source>
        <dbReference type="ARBA" id="ARBA00023065"/>
    </source>
</evidence>
<evidence type="ECO:0000256" key="8">
    <source>
        <dbReference type="ARBA" id="ARBA00023128"/>
    </source>
</evidence>
<evidence type="ECO:0000256" key="10">
    <source>
        <dbReference type="ARBA" id="ARBA00023196"/>
    </source>
</evidence>
<dbReference type="InterPro" id="IPR023632">
    <property type="entry name" value="ATP_synth_F1_gsu_CS"/>
</dbReference>
<organism evidence="13 14">
    <name type="scientific">Folsomia candida</name>
    <name type="common">Springtail</name>
    <dbReference type="NCBI Taxonomy" id="158441"/>
    <lineage>
        <taxon>Eukaryota</taxon>
        <taxon>Metazoa</taxon>
        <taxon>Ecdysozoa</taxon>
        <taxon>Arthropoda</taxon>
        <taxon>Hexapoda</taxon>
        <taxon>Collembola</taxon>
        <taxon>Entomobryomorpha</taxon>
        <taxon>Isotomoidea</taxon>
        <taxon>Isotomidae</taxon>
        <taxon>Proisotominae</taxon>
        <taxon>Folsomia</taxon>
    </lineage>
</organism>
<dbReference type="OMA" id="MQITSAM"/>
<name>A0A226ETE3_FOLCA</name>
<keyword evidence="14" id="KW-1185">Reference proteome</keyword>
<accession>A0A226ETE3</accession>
<dbReference type="STRING" id="158441.A0A226ETE3"/>
<dbReference type="PANTHER" id="PTHR11693:SF22">
    <property type="entry name" value="ATP SYNTHASE SUBUNIT GAMMA, MITOCHONDRIAL"/>
    <property type="match status" value="1"/>
</dbReference>
<comment type="similarity">
    <text evidence="2">Belongs to the ATPase gamma chain family.</text>
</comment>
<dbReference type="GO" id="GO:0005743">
    <property type="term" value="C:mitochondrial inner membrane"/>
    <property type="evidence" value="ECO:0007669"/>
    <property type="project" value="UniProtKB-SubCell"/>
</dbReference>
<dbReference type="SUPFAM" id="SSF52943">
    <property type="entry name" value="ATP synthase (F1-ATPase), gamma subunit"/>
    <property type="match status" value="1"/>
</dbReference>
<keyword evidence="4" id="KW-0813">Transport</keyword>
<evidence type="ECO:0000313" key="14">
    <source>
        <dbReference type="Proteomes" id="UP000198287"/>
    </source>
</evidence>
<dbReference type="GO" id="GO:0045259">
    <property type="term" value="C:proton-transporting ATP synthase complex"/>
    <property type="evidence" value="ECO:0007669"/>
    <property type="project" value="UniProtKB-KW"/>
</dbReference>
<dbReference type="Proteomes" id="UP000198287">
    <property type="component" value="Unassembled WGS sequence"/>
</dbReference>
<dbReference type="FunFam" id="3.40.1380.10:FF:000003">
    <property type="entry name" value="ATP synthase subunit gamma"/>
    <property type="match status" value="1"/>
</dbReference>
<gene>
    <name evidence="13" type="ORF">Fcan01_04370</name>
</gene>
<dbReference type="GO" id="GO:0046933">
    <property type="term" value="F:proton-transporting ATP synthase activity, rotational mechanism"/>
    <property type="evidence" value="ECO:0007669"/>
    <property type="project" value="InterPro"/>
</dbReference>
<evidence type="ECO:0000256" key="3">
    <source>
        <dbReference type="ARBA" id="ARBA00020843"/>
    </source>
</evidence>
<dbReference type="OrthoDB" id="239812at2759"/>
<keyword evidence="5" id="KW-0375">Hydrogen ion transport</keyword>
<proteinExistence type="inferred from homology"/>
<evidence type="ECO:0000256" key="2">
    <source>
        <dbReference type="ARBA" id="ARBA00007681"/>
    </source>
</evidence>
<dbReference type="Pfam" id="PF00231">
    <property type="entry name" value="ATP-synt"/>
    <property type="match status" value="1"/>
</dbReference>
<keyword evidence="7" id="KW-0406">Ion transport</keyword>
<dbReference type="InterPro" id="IPR035968">
    <property type="entry name" value="ATP_synth_F1_ATPase_gsu"/>
</dbReference>
<sequence>MLRIAGRKGLDFTTRADLPLSKWVGKPQPCRGMATLKSISLRLKSTRNMQKITQSMKMVSAGKFARAERDLRGSRPFGEGAQAFYEKAEVAAPEDAKNMLFIAMSSDRGLCGGIHSSVAKNIKSQLQNSKNASDAKIICVGDKLRGQLYRLFGNNILLTCKELGRLPPQFGDAAKIAAAVLDTGFEFDAGGIIYNNLQTVSAAPKLTVYDSLDADIIQCYLEYSLVAQLYYTMKENACSEQSARMTAMDNASKNAGDMIGKLELQFNRTRQAAITRELIEIISGASAI</sequence>
<evidence type="ECO:0000256" key="12">
    <source>
        <dbReference type="ARBA" id="ARBA00031066"/>
    </source>
</evidence>
<evidence type="ECO:0000256" key="5">
    <source>
        <dbReference type="ARBA" id="ARBA00022781"/>
    </source>
</evidence>
<dbReference type="PIRSF" id="PIRSF039089">
    <property type="entry name" value="ATP_synthase_gamma"/>
    <property type="match status" value="1"/>
</dbReference>
<keyword evidence="8" id="KW-0496">Mitochondrion</keyword>
<evidence type="ECO:0000256" key="11">
    <source>
        <dbReference type="ARBA" id="ARBA00023310"/>
    </source>
</evidence>
<dbReference type="InterPro" id="IPR000131">
    <property type="entry name" value="ATP_synth_F1_gsu"/>
</dbReference>
<dbReference type="FunFam" id="1.10.287.80:FF:000001">
    <property type="entry name" value="ATP synthase gamma chain"/>
    <property type="match status" value="1"/>
</dbReference>
<keyword evidence="9" id="KW-0472">Membrane</keyword>
<reference evidence="13 14" key="1">
    <citation type="submission" date="2015-12" db="EMBL/GenBank/DDBJ databases">
        <title>The genome of Folsomia candida.</title>
        <authorList>
            <person name="Faddeeva A."/>
            <person name="Derks M.F."/>
            <person name="Anvar Y."/>
            <person name="Smit S."/>
            <person name="Van Straalen N."/>
            <person name="Roelofs D."/>
        </authorList>
    </citation>
    <scope>NUCLEOTIDE SEQUENCE [LARGE SCALE GENOMIC DNA]</scope>
    <source>
        <strain evidence="13 14">VU population</strain>
        <tissue evidence="13">Whole body</tissue>
    </source>
</reference>
<dbReference type="Gene3D" id="3.40.1380.10">
    <property type="match status" value="1"/>
</dbReference>
<dbReference type="EMBL" id="LNIX01000002">
    <property type="protein sequence ID" value="OXA60799.1"/>
    <property type="molecule type" value="Genomic_DNA"/>
</dbReference>
<comment type="caution">
    <text evidence="13">The sequence shown here is derived from an EMBL/GenBank/DDBJ whole genome shotgun (WGS) entry which is preliminary data.</text>
</comment>
<evidence type="ECO:0000256" key="9">
    <source>
        <dbReference type="ARBA" id="ARBA00023136"/>
    </source>
</evidence>
<evidence type="ECO:0000256" key="6">
    <source>
        <dbReference type="ARBA" id="ARBA00022792"/>
    </source>
</evidence>
<evidence type="ECO:0000256" key="4">
    <source>
        <dbReference type="ARBA" id="ARBA00022448"/>
    </source>
</evidence>
<dbReference type="Gene3D" id="1.10.287.80">
    <property type="entry name" value="ATP synthase, gamma subunit, helix hairpin domain"/>
    <property type="match status" value="1"/>
</dbReference>
<dbReference type="PRINTS" id="PR00126">
    <property type="entry name" value="ATPASEGAMMA"/>
</dbReference>
<dbReference type="PROSITE" id="PS00153">
    <property type="entry name" value="ATPASE_GAMMA"/>
    <property type="match status" value="1"/>
</dbReference>
<comment type="subcellular location">
    <subcellularLocation>
        <location evidence="1">Mitochondrion inner membrane</location>
        <topology evidence="1">Peripheral membrane protein</topology>
    </subcellularLocation>
</comment>